<dbReference type="RefSeq" id="WP_011125351.1">
    <property type="nucleotide sequence ID" value="NC_005042.1"/>
</dbReference>
<dbReference type="KEGG" id="pma:Pro_1199"/>
<sequence length="69" mass="7841">MQEVNSAIESLSLAVIHVLDRSKHLKGKDQYALINEFAEWIVDLPSYEDVVAFPDMTIEDPDNPIIENI</sequence>
<name>Q7VB98_PROMA</name>
<dbReference type="EMBL" id="AE017126">
    <property type="protein sequence ID" value="AAQ00244.1"/>
    <property type="molecule type" value="Genomic_DNA"/>
</dbReference>
<dbReference type="PATRIC" id="fig|167539.5.peg.1256"/>
<dbReference type="eggNOG" id="ENOG50322JH">
    <property type="taxonomic scope" value="Bacteria"/>
</dbReference>
<dbReference type="AlphaFoldDB" id="Q7VB98"/>
<organism evidence="1 2">
    <name type="scientific">Prochlorococcus marinus (strain SARG / CCMP1375 / SS120)</name>
    <dbReference type="NCBI Taxonomy" id="167539"/>
    <lineage>
        <taxon>Bacteria</taxon>
        <taxon>Bacillati</taxon>
        <taxon>Cyanobacteriota</taxon>
        <taxon>Cyanophyceae</taxon>
        <taxon>Synechococcales</taxon>
        <taxon>Prochlorococcaceae</taxon>
        <taxon>Prochlorococcus</taxon>
    </lineage>
</organism>
<dbReference type="EnsemblBacteria" id="AAQ00244">
    <property type="protein sequence ID" value="AAQ00244"/>
    <property type="gene ID" value="Pro_1199"/>
</dbReference>
<gene>
    <name evidence="1" type="ordered locus">Pro_1199</name>
</gene>
<keyword evidence="2" id="KW-1185">Reference proteome</keyword>
<evidence type="ECO:0000313" key="2">
    <source>
        <dbReference type="Proteomes" id="UP000001420"/>
    </source>
</evidence>
<dbReference type="OrthoDB" id="9887165at2"/>
<accession>Q7VB98</accession>
<dbReference type="Proteomes" id="UP000001420">
    <property type="component" value="Chromosome"/>
</dbReference>
<proteinExistence type="predicted"/>
<dbReference type="STRING" id="167539.Pro_1199"/>
<reference evidence="1 2" key="1">
    <citation type="journal article" date="2003" name="Proc. Natl. Acad. Sci. U.S.A.">
        <title>Genome sequence of the cyanobacterium Prochlorococcus marinus SS120, a nearly minimal oxyphototrophic genome.</title>
        <authorList>
            <person name="Dufresne A."/>
            <person name="Salanoubat M."/>
            <person name="Partensky F."/>
            <person name="Artiguenave F."/>
            <person name="Axmann I.M."/>
            <person name="Barbe V."/>
            <person name="Duprat S."/>
            <person name="Galperin M.Y."/>
            <person name="Koonin E.V."/>
            <person name="Le Gall F."/>
            <person name="Makarova K.S."/>
            <person name="Ostrowski M."/>
            <person name="Oztas S."/>
            <person name="Robert C."/>
            <person name="Rogozin I.B."/>
            <person name="Scanlan D.J."/>
            <person name="Tandeau de Marsac N."/>
            <person name="Weissenbach J."/>
            <person name="Wincker P."/>
            <person name="Wolf Y.I."/>
            <person name="Hess W.R."/>
        </authorList>
    </citation>
    <scope>NUCLEOTIDE SEQUENCE [LARGE SCALE GENOMIC DNA]</scope>
    <source>
        <strain evidence="2">SARG / CCMP1375 / SS120</strain>
    </source>
</reference>
<evidence type="ECO:0000313" key="1">
    <source>
        <dbReference type="EMBL" id="AAQ00244.1"/>
    </source>
</evidence>
<dbReference type="HOGENOM" id="CLU_2772600_0_0_3"/>
<protein>
    <submittedName>
        <fullName evidence="1">Uncharacterized protein</fullName>
    </submittedName>
</protein>